<dbReference type="GO" id="GO:0000724">
    <property type="term" value="P:double-strand break repair via homologous recombination"/>
    <property type="evidence" value="ECO:0007669"/>
    <property type="project" value="TreeGrafter"/>
</dbReference>
<feature type="domain" description="DNA-directed DNA polymerase family B exonuclease" evidence="23">
    <location>
        <begin position="950"/>
        <end position="1151"/>
    </location>
</feature>
<proteinExistence type="inferred from homology"/>
<keyword evidence="13 20" id="KW-0408">Iron</keyword>
<dbReference type="GO" id="GO:0042276">
    <property type="term" value="P:error-prone translesion synthesis"/>
    <property type="evidence" value="ECO:0007669"/>
    <property type="project" value="TreeGrafter"/>
</dbReference>
<dbReference type="InterPro" id="IPR043502">
    <property type="entry name" value="DNA/RNA_pol_sf"/>
</dbReference>
<evidence type="ECO:0000313" key="26">
    <source>
        <dbReference type="EMBL" id="KAG2194480.1"/>
    </source>
</evidence>
<gene>
    <name evidence="26" type="ORF">INT46_009385</name>
</gene>
<evidence type="ECO:0000259" key="22">
    <source>
        <dbReference type="Pfam" id="PF00136"/>
    </source>
</evidence>
<dbReference type="FunFam" id="1.10.287.690:FF:000002">
    <property type="entry name" value="DNA polymerase zeta"/>
    <property type="match status" value="1"/>
</dbReference>
<evidence type="ECO:0000256" key="1">
    <source>
        <dbReference type="ARBA" id="ARBA00001966"/>
    </source>
</evidence>
<dbReference type="PANTHER" id="PTHR45812">
    <property type="entry name" value="DNA POLYMERASE ZETA CATALYTIC SUBUNIT"/>
    <property type="match status" value="1"/>
</dbReference>
<dbReference type="Gene3D" id="3.90.1600.10">
    <property type="entry name" value="Palm domain of DNA polymerase"/>
    <property type="match status" value="1"/>
</dbReference>
<dbReference type="Gene3D" id="3.30.420.10">
    <property type="entry name" value="Ribonuclease H-like superfamily/Ribonuclease H"/>
    <property type="match status" value="1"/>
</dbReference>
<evidence type="ECO:0000259" key="23">
    <source>
        <dbReference type="Pfam" id="PF03104"/>
    </source>
</evidence>
<evidence type="ECO:0000256" key="2">
    <source>
        <dbReference type="ARBA" id="ARBA00004123"/>
    </source>
</evidence>
<protein>
    <recommendedName>
        <fullName evidence="20">DNA polymerase</fullName>
        <ecNumber evidence="20">2.7.7.7</ecNumber>
    </recommendedName>
</protein>
<dbReference type="Pfam" id="PF03104">
    <property type="entry name" value="DNA_pol_B_exo1"/>
    <property type="match status" value="1"/>
</dbReference>
<evidence type="ECO:0000256" key="9">
    <source>
        <dbReference type="ARBA" id="ARBA00022763"/>
    </source>
</evidence>
<evidence type="ECO:0000256" key="21">
    <source>
        <dbReference type="SAM" id="MobiDB-lite"/>
    </source>
</evidence>
<dbReference type="InterPro" id="IPR023211">
    <property type="entry name" value="DNA_pol_palm_dom_sf"/>
</dbReference>
<dbReference type="SUPFAM" id="SSF56672">
    <property type="entry name" value="DNA/RNA polymerases"/>
    <property type="match status" value="1"/>
</dbReference>
<dbReference type="PRINTS" id="PR00106">
    <property type="entry name" value="DNAPOLB"/>
</dbReference>
<dbReference type="InterPro" id="IPR006134">
    <property type="entry name" value="DNA-dir_DNA_pol_B_multi_dom"/>
</dbReference>
<dbReference type="EMBL" id="JAEPRC010000584">
    <property type="protein sequence ID" value="KAG2194480.1"/>
    <property type="molecule type" value="Genomic_DNA"/>
</dbReference>
<dbReference type="InterPro" id="IPR030559">
    <property type="entry name" value="PolZ_Rev3"/>
</dbReference>
<evidence type="ECO:0000256" key="7">
    <source>
        <dbReference type="ARBA" id="ARBA00022705"/>
    </source>
</evidence>
<dbReference type="CDD" id="cd05534">
    <property type="entry name" value="POLBc_zeta"/>
    <property type="match status" value="1"/>
</dbReference>
<dbReference type="InterPro" id="IPR006172">
    <property type="entry name" value="DNA-dir_DNA_pol_B"/>
</dbReference>
<dbReference type="Pfam" id="PF14260">
    <property type="entry name" value="zf-C4pol"/>
    <property type="match status" value="1"/>
</dbReference>
<dbReference type="PANTHER" id="PTHR45812:SF1">
    <property type="entry name" value="DNA POLYMERASE ZETA CATALYTIC SUBUNIT"/>
    <property type="match status" value="1"/>
</dbReference>
<evidence type="ECO:0000256" key="10">
    <source>
        <dbReference type="ARBA" id="ARBA00022771"/>
    </source>
</evidence>
<dbReference type="GO" id="GO:0005634">
    <property type="term" value="C:nucleus"/>
    <property type="evidence" value="ECO:0007669"/>
    <property type="project" value="UniProtKB-SubCell"/>
</dbReference>
<evidence type="ECO:0000259" key="25">
    <source>
        <dbReference type="Pfam" id="PF24055"/>
    </source>
</evidence>
<dbReference type="Gene3D" id="1.10.132.60">
    <property type="entry name" value="DNA polymerase family B, C-terminal domain"/>
    <property type="match status" value="1"/>
</dbReference>
<organism evidence="26 27">
    <name type="scientific">Mucor plumbeus</name>
    <dbReference type="NCBI Taxonomy" id="97098"/>
    <lineage>
        <taxon>Eukaryota</taxon>
        <taxon>Fungi</taxon>
        <taxon>Fungi incertae sedis</taxon>
        <taxon>Mucoromycota</taxon>
        <taxon>Mucoromycotina</taxon>
        <taxon>Mucoromycetes</taxon>
        <taxon>Mucorales</taxon>
        <taxon>Mucorineae</taxon>
        <taxon>Mucoraceae</taxon>
        <taxon>Mucor</taxon>
    </lineage>
</organism>
<feature type="domain" description="DNA-directed DNA polymerase family B multifunctional" evidence="22">
    <location>
        <begin position="1218"/>
        <end position="1665"/>
    </location>
</feature>
<dbReference type="SUPFAM" id="SSF53098">
    <property type="entry name" value="Ribonuclease H-like"/>
    <property type="match status" value="1"/>
</dbReference>
<accession>A0A8H7UT06</accession>
<dbReference type="InterPro" id="IPR056435">
    <property type="entry name" value="DPOD/Z_N"/>
</dbReference>
<keyword evidence="8 20" id="KW-0479">Metal-binding</keyword>
<feature type="compositionally biased region" description="Acidic residues" evidence="21">
    <location>
        <begin position="574"/>
        <end position="583"/>
    </location>
</feature>
<comment type="subcellular location">
    <subcellularLocation>
        <location evidence="2 20">Nucleus</location>
    </subcellularLocation>
</comment>
<dbReference type="InterPro" id="IPR006133">
    <property type="entry name" value="DNA-dir_DNA_pol_B_exonuc"/>
</dbReference>
<comment type="catalytic activity">
    <reaction evidence="18 20">
        <text>DNA(n) + a 2'-deoxyribonucleoside 5'-triphosphate = DNA(n+1) + diphosphate</text>
        <dbReference type="Rhea" id="RHEA:22508"/>
        <dbReference type="Rhea" id="RHEA-COMP:17339"/>
        <dbReference type="Rhea" id="RHEA-COMP:17340"/>
        <dbReference type="ChEBI" id="CHEBI:33019"/>
        <dbReference type="ChEBI" id="CHEBI:61560"/>
        <dbReference type="ChEBI" id="CHEBI:173112"/>
        <dbReference type="EC" id="2.7.7.7"/>
    </reaction>
</comment>
<feature type="region of interest" description="Disordered" evidence="21">
    <location>
        <begin position="571"/>
        <end position="628"/>
    </location>
</feature>
<evidence type="ECO:0000256" key="19">
    <source>
        <dbReference type="ARBA" id="ARBA00066055"/>
    </source>
</evidence>
<dbReference type="GO" id="GO:0006260">
    <property type="term" value="P:DNA replication"/>
    <property type="evidence" value="ECO:0007669"/>
    <property type="project" value="UniProtKB-KW"/>
</dbReference>
<dbReference type="GO" id="GO:0008270">
    <property type="term" value="F:zinc ion binding"/>
    <property type="evidence" value="ECO:0007669"/>
    <property type="project" value="UniProtKB-KW"/>
</dbReference>
<evidence type="ECO:0000256" key="5">
    <source>
        <dbReference type="ARBA" id="ARBA00022679"/>
    </source>
</evidence>
<evidence type="ECO:0000256" key="3">
    <source>
        <dbReference type="ARBA" id="ARBA00005755"/>
    </source>
</evidence>
<evidence type="ECO:0000313" key="27">
    <source>
        <dbReference type="Proteomes" id="UP000650833"/>
    </source>
</evidence>
<dbReference type="FunFam" id="1.10.132.60:FF:000007">
    <property type="entry name" value="DNA polymerase"/>
    <property type="match status" value="1"/>
</dbReference>
<dbReference type="InterPro" id="IPR036397">
    <property type="entry name" value="RNaseH_sf"/>
</dbReference>
<dbReference type="CDD" id="cd05778">
    <property type="entry name" value="DNA_polB_zeta_exo"/>
    <property type="match status" value="1"/>
</dbReference>
<dbReference type="Gene3D" id="1.10.287.690">
    <property type="entry name" value="Helix hairpin bin"/>
    <property type="match status" value="1"/>
</dbReference>
<evidence type="ECO:0000259" key="24">
    <source>
        <dbReference type="Pfam" id="PF14260"/>
    </source>
</evidence>
<dbReference type="EC" id="2.7.7.7" evidence="20"/>
<comment type="subunit">
    <text evidence="19">Forms DNA polymerase zeta with REV7.</text>
</comment>
<dbReference type="PROSITE" id="PS00116">
    <property type="entry name" value="DNA_POLYMERASE_B"/>
    <property type="match status" value="1"/>
</dbReference>
<sequence>MAEPGPLDRSYTPFSDEKLTKVPVLRIFGSTKAGQKVFPYFFVPYEIPVECSSDQEIQKDIFRFGTSLNEAMDLAKPQKEKNQHIAAIVLVKGVPFYGYHIGYQTYLKIYITNPYEKHQMLEVLQSGAIQNISFQPHEAHLNFELQFLMDHNLYGMDWIHIEQHNVSSSFKIQFRLPMLDEPKANFHISQSSSDFTTPPSPIRLKTPQQENVYTSKTIPLELQSDIVPRSSYCELELDITSMSILNRHDLKERSIHTSLKQEKEVQADALSNIEEESKKKLVKSLESIWVDEANRRKSRGIKEPIPSVVQLDKRDSRQPWSAEPTLRRLMEKMMTGHTFDQVSETQQASVLIPQVMTVFEAIEALYPSEYFDYQKSQHVSKNKLSQIALSVIEDQTALEFPSSLNASQITPTRTSPSRIQTSNPTIFNVSATPSRYRVFDVHSQLDKSIIHSFMEDASSSFHQQDDAESPHNDILKKDNEILDEQEGDEDDEFEFSNEDSLRNSDIARWLEETENEETKKILHKHKTQVIAYEGDESITYEPRKLDFMAELQKIDSILQVEHAHKTRKNVLNFTEEDEDEEKLDESPFQISEVPPDPMPRVKRNQQQTNSKRNIDQLDGSGDKEENKKRLKTAFERWEDEKKLLKKMRQKKNAVLKSLKKDERTVSAPPKIDHEITEKSNELKRVKSSEGIHPKGMQRVVVKIPKYVPRKKKNLAPKLESKKTNILSKAITKSMSMDVEPTFTNPNNAIEIENLVGQSQNSSNENVACSYFANKNDQMSSSLEDVQTFSSSKSFQQDIPDPISPVFNIFHDSTFQTQVIEAATDSFRTNIETKELVYRPIPPRIYNDDLPKEGVVYKEPFYSRPSDVPRFPTVFADKEFKLPTVGLPALKEFKSLYGNDNTLNTIMPITIKAWTPSKSPPSFKQVQDWIKSEAFTKYKSTKKDNKTQLDHPTLNNTFNFKFSASKPVSKVKRIRDYIDYFSLEIHVNTREQLLPDPEHDAVQLVFWCFQTEDLRIISNGYQEGFCIGVIAMKDFEISRIGICNSRLVVDYADTEEQLFSLLIGKIRYYDPDMLVGYEIQNASWGYLVERGAQLGYHLLDELSRVMITSESIKRNQWGYQKTSVYRVTGRHMLNVWRLMKSELTLTSYTFENIAYNLLHNRVPHYSHATLTSWYTKGPAVLKYRLFKYYMKRVQLNLDMLDASQVVNRTCESARVYGIDFYAVISRGSQYNVESIMFRIAKPENFVLITPSRSQVSSQRSLEILPLIMEPISQFYSSPMVVLDFQSLYPSIMIAYNYCYSTCLGRIRKPDEPSRFGVLPSFEPDDGLLDALKDYINVTPNGIMFVKPEIRKSLLAKMLAELLDTRVMIKRAMKDYKQDPGLLRMLDAKQLTLKLLANVTYGYTSASFSGRMPSVEIADSIVATGRETLERSIRLINGTEKWGARVVYGDTDSVFVYFPGKTKDEAFKLGNEIADTITKLNPAPVKLKFEKVYHPAVLLAKKRYVGFKYENPSDKEPVFEAKGIETVRRDGTVATQKVLESCLKILFRTQDMSELKAFLYNQWTKILSNRVLLQDFIISKEVKMGTYSSRGGPNGALIAQAQMNVDARAEPQYGERVPYVVVYRGPNAKLKDKVVRPEELLNNSSLRLDAEYYIRKQIIPPLSRVFNLMGVDILSWYESMPRSQKVAAMNLALSIEHQAKTLTRINQYYSSSHCIVCRKISDQAVCEQCKQDAGNTIFTLISRQQMSQNKFRKILQACQDCSSLSPLDAMTVVELEQQFADIPCNSLNCPIFYERLKAKEDVRVTCSYDTLIQNLDTPQN</sequence>
<dbReference type="InterPro" id="IPR025687">
    <property type="entry name" value="Znf-C4pol"/>
</dbReference>
<comment type="caution">
    <text evidence="26">The sequence shown here is derived from an EMBL/GenBank/DDBJ whole genome shotgun (WGS) entry which is preliminary data.</text>
</comment>
<keyword evidence="15 20" id="KW-0238">DNA-binding</keyword>
<evidence type="ECO:0000256" key="15">
    <source>
        <dbReference type="ARBA" id="ARBA00023125"/>
    </source>
</evidence>
<dbReference type="SMART" id="SM00486">
    <property type="entry name" value="POLBc"/>
    <property type="match status" value="1"/>
</dbReference>
<keyword evidence="9" id="KW-0227">DNA damage</keyword>
<evidence type="ECO:0000256" key="17">
    <source>
        <dbReference type="ARBA" id="ARBA00023242"/>
    </source>
</evidence>
<dbReference type="GO" id="GO:0051539">
    <property type="term" value="F:4 iron, 4 sulfur cluster binding"/>
    <property type="evidence" value="ECO:0007669"/>
    <property type="project" value="UniProtKB-KW"/>
</dbReference>
<evidence type="ECO:0000256" key="13">
    <source>
        <dbReference type="ARBA" id="ARBA00023004"/>
    </source>
</evidence>
<dbReference type="GO" id="GO:0000166">
    <property type="term" value="F:nucleotide binding"/>
    <property type="evidence" value="ECO:0007669"/>
    <property type="project" value="InterPro"/>
</dbReference>
<dbReference type="GO" id="GO:0003677">
    <property type="term" value="F:DNA binding"/>
    <property type="evidence" value="ECO:0007669"/>
    <property type="project" value="UniProtKB-KW"/>
</dbReference>
<dbReference type="GO" id="GO:0003887">
    <property type="term" value="F:DNA-directed DNA polymerase activity"/>
    <property type="evidence" value="ECO:0007669"/>
    <property type="project" value="UniProtKB-KW"/>
</dbReference>
<comment type="cofactor">
    <cofactor evidence="1 20">
        <name>[4Fe-4S] cluster</name>
        <dbReference type="ChEBI" id="CHEBI:49883"/>
    </cofactor>
</comment>
<dbReference type="InterPro" id="IPR017964">
    <property type="entry name" value="DNA-dir_DNA_pol_B_CS"/>
</dbReference>
<keyword evidence="14 20" id="KW-0411">Iron-sulfur</keyword>
<keyword evidence="17 20" id="KW-0539">Nucleus</keyword>
<dbReference type="GO" id="GO:0016035">
    <property type="term" value="C:zeta DNA polymerase complex"/>
    <property type="evidence" value="ECO:0007669"/>
    <property type="project" value="InterPro"/>
</dbReference>
<keyword evidence="4 20" id="KW-0004">4Fe-4S</keyword>
<evidence type="ECO:0000256" key="4">
    <source>
        <dbReference type="ARBA" id="ARBA00022485"/>
    </source>
</evidence>
<keyword evidence="6 20" id="KW-0548">Nucleotidyltransferase</keyword>
<evidence type="ECO:0000256" key="14">
    <source>
        <dbReference type="ARBA" id="ARBA00023014"/>
    </source>
</evidence>
<keyword evidence="12 20" id="KW-0239">DNA-directed DNA polymerase</keyword>
<evidence type="ECO:0000256" key="6">
    <source>
        <dbReference type="ARBA" id="ARBA00022695"/>
    </source>
</evidence>
<evidence type="ECO:0000256" key="8">
    <source>
        <dbReference type="ARBA" id="ARBA00022723"/>
    </source>
</evidence>
<dbReference type="Pfam" id="PF24055">
    <property type="entry name" value="POL3_N"/>
    <property type="match status" value="1"/>
</dbReference>
<dbReference type="OrthoDB" id="2414538at2759"/>
<dbReference type="Pfam" id="PF00136">
    <property type="entry name" value="DNA_pol_B"/>
    <property type="match status" value="1"/>
</dbReference>
<keyword evidence="7 20" id="KW-0235">DNA replication</keyword>
<dbReference type="Gene3D" id="3.30.342.10">
    <property type="entry name" value="DNA Polymerase, chain B, domain 1"/>
    <property type="match status" value="1"/>
</dbReference>
<evidence type="ECO:0000256" key="11">
    <source>
        <dbReference type="ARBA" id="ARBA00022833"/>
    </source>
</evidence>
<feature type="compositionally biased region" description="Basic and acidic residues" evidence="21">
    <location>
        <begin position="612"/>
        <end position="628"/>
    </location>
</feature>
<keyword evidence="11 20" id="KW-0862">Zinc</keyword>
<keyword evidence="27" id="KW-1185">Reference proteome</keyword>
<dbReference type="InterPro" id="IPR012337">
    <property type="entry name" value="RNaseH-like_sf"/>
</dbReference>
<evidence type="ECO:0000256" key="16">
    <source>
        <dbReference type="ARBA" id="ARBA00023204"/>
    </source>
</evidence>
<dbReference type="Proteomes" id="UP000650833">
    <property type="component" value="Unassembled WGS sequence"/>
</dbReference>
<evidence type="ECO:0000256" key="20">
    <source>
        <dbReference type="RuleBase" id="RU000442"/>
    </source>
</evidence>
<evidence type="ECO:0000256" key="12">
    <source>
        <dbReference type="ARBA" id="ARBA00022932"/>
    </source>
</evidence>
<name>A0A8H7UT06_9FUNG</name>
<keyword evidence="16" id="KW-0234">DNA repair</keyword>
<feature type="domain" description="DNA polymerase delta/zeta catalytic subunit N-terminal" evidence="25">
    <location>
        <begin position="36"/>
        <end position="116"/>
    </location>
</feature>
<comment type="similarity">
    <text evidence="3 20">Belongs to the DNA polymerase type-B family.</text>
</comment>
<reference evidence="26" key="1">
    <citation type="submission" date="2020-12" db="EMBL/GenBank/DDBJ databases">
        <title>Metabolic potential, ecology and presence of endohyphal bacteria is reflected in genomic diversity of Mucoromycotina.</title>
        <authorList>
            <person name="Muszewska A."/>
            <person name="Okrasinska A."/>
            <person name="Steczkiewicz K."/>
            <person name="Drgas O."/>
            <person name="Orlowska M."/>
            <person name="Perlinska-Lenart U."/>
            <person name="Aleksandrzak-Piekarczyk T."/>
            <person name="Szatraj K."/>
            <person name="Zielenkiewicz U."/>
            <person name="Pilsyk S."/>
            <person name="Malc E."/>
            <person name="Mieczkowski P."/>
            <person name="Kruszewska J.S."/>
            <person name="Biernat P."/>
            <person name="Pawlowska J."/>
        </authorList>
    </citation>
    <scope>NUCLEOTIDE SEQUENCE</scope>
    <source>
        <strain evidence="26">CBS 226.32</strain>
    </source>
</reference>
<evidence type="ECO:0000256" key="18">
    <source>
        <dbReference type="ARBA" id="ARBA00049244"/>
    </source>
</evidence>
<feature type="domain" description="C4-type zinc-finger of DNA polymerase delta" evidence="24">
    <location>
        <begin position="1712"/>
        <end position="1793"/>
    </location>
</feature>
<dbReference type="InterPro" id="IPR042087">
    <property type="entry name" value="DNA_pol_B_thumb"/>
</dbReference>
<dbReference type="FunFam" id="3.30.420.10:FF:000024">
    <property type="entry name" value="DNA polymerase zeta catalytic subunit"/>
    <property type="match status" value="1"/>
</dbReference>
<keyword evidence="10 20" id="KW-0863">Zinc-finger</keyword>
<keyword evidence="5 20" id="KW-0808">Transferase</keyword>